<feature type="region of interest" description="Disordered" evidence="1">
    <location>
        <begin position="169"/>
        <end position="192"/>
    </location>
</feature>
<dbReference type="RefSeq" id="WP_381081258.1">
    <property type="nucleotide sequence ID" value="NZ_JBHUDX010000027.1"/>
</dbReference>
<evidence type="ECO:0000313" key="4">
    <source>
        <dbReference type="Proteomes" id="UP001597261"/>
    </source>
</evidence>
<keyword evidence="2" id="KW-0812">Transmembrane</keyword>
<dbReference type="Proteomes" id="UP001597261">
    <property type="component" value="Unassembled WGS sequence"/>
</dbReference>
<feature type="transmembrane region" description="Helical" evidence="2">
    <location>
        <begin position="12"/>
        <end position="34"/>
    </location>
</feature>
<organism evidence="3 4">
    <name type="scientific">Streptomyces caeni</name>
    <dbReference type="NCBI Taxonomy" id="2307231"/>
    <lineage>
        <taxon>Bacteria</taxon>
        <taxon>Bacillati</taxon>
        <taxon>Actinomycetota</taxon>
        <taxon>Actinomycetes</taxon>
        <taxon>Kitasatosporales</taxon>
        <taxon>Streptomycetaceae</taxon>
        <taxon>Streptomyces</taxon>
    </lineage>
</organism>
<evidence type="ECO:0000256" key="1">
    <source>
        <dbReference type="SAM" id="MobiDB-lite"/>
    </source>
</evidence>
<keyword evidence="2" id="KW-0472">Membrane</keyword>
<evidence type="ECO:0000313" key="3">
    <source>
        <dbReference type="EMBL" id="MFD1658793.1"/>
    </source>
</evidence>
<sequence length="192" mass="19454">MGLGDDVVCVGFGVGFGAVVVGVITGAVVLRVAVGAGAAERVVVVAVGVRDLLGPAEAVGDALAEAEGEAEGDSCTEAVGEAEALAPTPPGADSVPGDWVSATTGADRVKSVAKATVASALSWVTRQVSLDSRFRPSWRSAPAVSLCFMLFAPAWGPRPSRTVRGDPTCVVETPRVPSHPSGRRVKAPLRGR</sequence>
<accession>A0ABW4IQC8</accession>
<gene>
    <name evidence="3" type="ORF">ACFSL4_11375</name>
</gene>
<protein>
    <recommendedName>
        <fullName evidence="5">Secreted protein</fullName>
    </recommendedName>
</protein>
<reference evidence="4" key="1">
    <citation type="journal article" date="2019" name="Int. J. Syst. Evol. Microbiol.">
        <title>The Global Catalogue of Microorganisms (GCM) 10K type strain sequencing project: providing services to taxonomists for standard genome sequencing and annotation.</title>
        <authorList>
            <consortium name="The Broad Institute Genomics Platform"/>
            <consortium name="The Broad Institute Genome Sequencing Center for Infectious Disease"/>
            <person name="Wu L."/>
            <person name="Ma J."/>
        </authorList>
    </citation>
    <scope>NUCLEOTIDE SEQUENCE [LARGE SCALE GENOMIC DNA]</scope>
    <source>
        <strain evidence="4">CGMCC 1.12470</strain>
    </source>
</reference>
<evidence type="ECO:0000256" key="2">
    <source>
        <dbReference type="SAM" id="Phobius"/>
    </source>
</evidence>
<proteinExistence type="predicted"/>
<dbReference type="EMBL" id="JBHUDX010000027">
    <property type="protein sequence ID" value="MFD1658793.1"/>
    <property type="molecule type" value="Genomic_DNA"/>
</dbReference>
<comment type="caution">
    <text evidence="3">The sequence shown here is derived from an EMBL/GenBank/DDBJ whole genome shotgun (WGS) entry which is preliminary data.</text>
</comment>
<evidence type="ECO:0008006" key="5">
    <source>
        <dbReference type="Google" id="ProtNLM"/>
    </source>
</evidence>
<feature type="compositionally biased region" description="Basic residues" evidence="1">
    <location>
        <begin position="181"/>
        <end position="192"/>
    </location>
</feature>
<name>A0ABW4IQC8_9ACTN</name>
<keyword evidence="4" id="KW-1185">Reference proteome</keyword>
<keyword evidence="2" id="KW-1133">Transmembrane helix</keyword>